<name>A0A5C6E2A3_9BACT</name>
<feature type="transmembrane region" description="Helical" evidence="1">
    <location>
        <begin position="23"/>
        <end position="44"/>
    </location>
</feature>
<comment type="caution">
    <text evidence="2">The sequence shown here is derived from an EMBL/GenBank/DDBJ whole genome shotgun (WGS) entry which is preliminary data.</text>
</comment>
<dbReference type="Proteomes" id="UP000319143">
    <property type="component" value="Unassembled WGS sequence"/>
</dbReference>
<dbReference type="AlphaFoldDB" id="A0A5C6E2A3"/>
<proteinExistence type="predicted"/>
<dbReference type="EMBL" id="SJPV01000001">
    <property type="protein sequence ID" value="TWU42107.1"/>
    <property type="molecule type" value="Genomic_DNA"/>
</dbReference>
<keyword evidence="1" id="KW-0812">Transmembrane</keyword>
<feature type="transmembrane region" description="Helical" evidence="1">
    <location>
        <begin position="56"/>
        <end position="77"/>
    </location>
</feature>
<reference evidence="2 3" key="1">
    <citation type="submission" date="2019-02" db="EMBL/GenBank/DDBJ databases">
        <title>Deep-cultivation of Planctomycetes and their phenomic and genomic characterization uncovers novel biology.</title>
        <authorList>
            <person name="Wiegand S."/>
            <person name="Jogler M."/>
            <person name="Boedeker C."/>
            <person name="Pinto D."/>
            <person name="Vollmers J."/>
            <person name="Rivas-Marin E."/>
            <person name="Kohn T."/>
            <person name="Peeters S.H."/>
            <person name="Heuer A."/>
            <person name="Rast P."/>
            <person name="Oberbeckmann S."/>
            <person name="Bunk B."/>
            <person name="Jeske O."/>
            <person name="Meyerdierks A."/>
            <person name="Storesund J.E."/>
            <person name="Kallscheuer N."/>
            <person name="Luecker S."/>
            <person name="Lage O.M."/>
            <person name="Pohl T."/>
            <person name="Merkel B.J."/>
            <person name="Hornburger P."/>
            <person name="Mueller R.-W."/>
            <person name="Bruemmer F."/>
            <person name="Labrenz M."/>
            <person name="Spormann A.M."/>
            <person name="Op Den Camp H."/>
            <person name="Overmann J."/>
            <person name="Amann R."/>
            <person name="Jetten M.S.M."/>
            <person name="Mascher T."/>
            <person name="Medema M.H."/>
            <person name="Devos D.P."/>
            <person name="Kaster A.-K."/>
            <person name="Ovreas L."/>
            <person name="Rohde M."/>
            <person name="Galperin M.Y."/>
            <person name="Jogler C."/>
        </authorList>
    </citation>
    <scope>NUCLEOTIDE SEQUENCE [LARGE SCALE GENOMIC DNA]</scope>
    <source>
        <strain evidence="2 3">Poly41</strain>
    </source>
</reference>
<evidence type="ECO:0000313" key="2">
    <source>
        <dbReference type="EMBL" id="TWU42107.1"/>
    </source>
</evidence>
<organism evidence="2 3">
    <name type="scientific">Novipirellula artificiosorum</name>
    <dbReference type="NCBI Taxonomy" id="2528016"/>
    <lineage>
        <taxon>Bacteria</taxon>
        <taxon>Pseudomonadati</taxon>
        <taxon>Planctomycetota</taxon>
        <taxon>Planctomycetia</taxon>
        <taxon>Pirellulales</taxon>
        <taxon>Pirellulaceae</taxon>
        <taxon>Novipirellula</taxon>
    </lineage>
</organism>
<keyword evidence="3" id="KW-1185">Reference proteome</keyword>
<accession>A0A5C6E2A3</accession>
<feature type="transmembrane region" description="Helical" evidence="1">
    <location>
        <begin position="168"/>
        <end position="186"/>
    </location>
</feature>
<sequence>MRASLPLDVMWFELRRSFSAGRLAMWLVLVAFPIAIIATLRTFVPMDPIERWGITLYFLVPEVACLLGLLLWATPAVSTELEGQTWIYLTMRRSGRTMVVFGKYLTAVMWSVSAAIVSITVCSLILSPSGGFRMWAVMSTLSVLSCFSHAALYVLIGVLFYKRTMVTAVFYTIVIEYGVSYIPALVNKLTINYRLRGLLADWMSWDQARSRAESVLGAESPLTHLIVLFVMTILFLAVAIFLANRTEFPTQQEG</sequence>
<dbReference type="OrthoDB" id="261968at2"/>
<evidence type="ECO:0000313" key="3">
    <source>
        <dbReference type="Proteomes" id="UP000319143"/>
    </source>
</evidence>
<evidence type="ECO:0000256" key="1">
    <source>
        <dbReference type="SAM" id="Phobius"/>
    </source>
</evidence>
<keyword evidence="1" id="KW-1133">Transmembrane helix</keyword>
<keyword evidence="1" id="KW-0472">Membrane</keyword>
<feature type="transmembrane region" description="Helical" evidence="1">
    <location>
        <begin position="98"/>
        <end position="126"/>
    </location>
</feature>
<protein>
    <recommendedName>
        <fullName evidence="4">ABC-2 family transporter protein</fullName>
    </recommendedName>
</protein>
<gene>
    <name evidence="2" type="ORF">Poly41_04030</name>
</gene>
<feature type="transmembrane region" description="Helical" evidence="1">
    <location>
        <begin position="132"/>
        <end position="161"/>
    </location>
</feature>
<feature type="transmembrane region" description="Helical" evidence="1">
    <location>
        <begin position="222"/>
        <end position="243"/>
    </location>
</feature>
<evidence type="ECO:0008006" key="4">
    <source>
        <dbReference type="Google" id="ProtNLM"/>
    </source>
</evidence>
<dbReference type="RefSeq" id="WP_146524224.1">
    <property type="nucleotide sequence ID" value="NZ_SJPV01000001.1"/>
</dbReference>